<dbReference type="PANTHER" id="PTHR43289:SF6">
    <property type="entry name" value="SERINE_THREONINE-PROTEIN KINASE NEKL-3"/>
    <property type="match status" value="1"/>
</dbReference>
<gene>
    <name evidence="8" type="ORF">GMBLW1_42490</name>
</gene>
<evidence type="ECO:0000259" key="7">
    <source>
        <dbReference type="PROSITE" id="PS50011"/>
    </source>
</evidence>
<dbReference type="EMBL" id="LR593887">
    <property type="protein sequence ID" value="VTS07246.1"/>
    <property type="molecule type" value="Genomic_DNA"/>
</dbReference>
<dbReference type="Proteomes" id="UP000464378">
    <property type="component" value="Chromosome"/>
</dbReference>
<feature type="compositionally biased region" description="Polar residues" evidence="5">
    <location>
        <begin position="360"/>
        <end position="374"/>
    </location>
</feature>
<keyword evidence="1" id="KW-0808">Transferase</keyword>
<dbReference type="CDD" id="cd14014">
    <property type="entry name" value="STKc_PknB_like"/>
    <property type="match status" value="1"/>
</dbReference>
<feature type="region of interest" description="Disordered" evidence="5">
    <location>
        <begin position="328"/>
        <end position="456"/>
    </location>
</feature>
<dbReference type="InParanoid" id="A0A6C2YU37"/>
<evidence type="ECO:0000256" key="1">
    <source>
        <dbReference type="ARBA" id="ARBA00022679"/>
    </source>
</evidence>
<dbReference type="InterPro" id="IPR008271">
    <property type="entry name" value="Ser/Thr_kinase_AS"/>
</dbReference>
<keyword evidence="3 8" id="KW-0418">Kinase</keyword>
<dbReference type="GO" id="GO:0005524">
    <property type="term" value="F:ATP binding"/>
    <property type="evidence" value="ECO:0007669"/>
    <property type="project" value="UniProtKB-KW"/>
</dbReference>
<keyword evidence="6" id="KW-0812">Transmembrane</keyword>
<keyword evidence="2" id="KW-0547">Nucleotide-binding</keyword>
<keyword evidence="8" id="KW-0723">Serine/threonine-protein kinase</keyword>
<proteinExistence type="predicted"/>
<dbReference type="KEGG" id="tim:GMBLW1_42490"/>
<dbReference type="SMART" id="SM00220">
    <property type="entry name" value="S_TKc"/>
    <property type="match status" value="1"/>
</dbReference>
<dbReference type="InterPro" id="IPR000719">
    <property type="entry name" value="Prot_kinase_dom"/>
</dbReference>
<keyword evidence="9" id="KW-1185">Reference proteome</keyword>
<keyword evidence="4" id="KW-0067">ATP-binding</keyword>
<dbReference type="Pfam" id="PF00069">
    <property type="entry name" value="Pkinase"/>
    <property type="match status" value="1"/>
</dbReference>
<reference evidence="8" key="1">
    <citation type="submission" date="2019-04" db="EMBL/GenBank/DDBJ databases">
        <authorList>
            <consortium name="Science for Life Laboratories"/>
        </authorList>
    </citation>
    <scope>NUCLEOTIDE SEQUENCE</scope>
    <source>
        <strain evidence="8">MBLW1</strain>
    </source>
</reference>
<evidence type="ECO:0000313" key="9">
    <source>
        <dbReference type="Proteomes" id="UP000464378"/>
    </source>
</evidence>
<dbReference type="InterPro" id="IPR011009">
    <property type="entry name" value="Kinase-like_dom_sf"/>
</dbReference>
<keyword evidence="6" id="KW-0472">Membrane</keyword>
<feature type="compositionally biased region" description="Low complexity" evidence="5">
    <location>
        <begin position="404"/>
        <end position="428"/>
    </location>
</feature>
<name>A0A6C2YU37_9BACT</name>
<protein>
    <recommendedName>
        <fullName evidence="7">Protein kinase domain-containing protein</fullName>
    </recommendedName>
</protein>
<evidence type="ECO:0000256" key="3">
    <source>
        <dbReference type="ARBA" id="ARBA00022777"/>
    </source>
</evidence>
<dbReference type="EMBL" id="LR586016">
    <property type="protein sequence ID" value="VIP04944.1"/>
    <property type="molecule type" value="Genomic_DNA"/>
</dbReference>
<feature type="compositionally biased region" description="Low complexity" evidence="5">
    <location>
        <begin position="338"/>
        <end position="355"/>
    </location>
</feature>
<keyword evidence="6" id="KW-1133">Transmembrane helix</keyword>
<evidence type="ECO:0000256" key="4">
    <source>
        <dbReference type="ARBA" id="ARBA00022840"/>
    </source>
</evidence>
<organism evidence="8">
    <name type="scientific">Tuwongella immobilis</name>
    <dbReference type="NCBI Taxonomy" id="692036"/>
    <lineage>
        <taxon>Bacteria</taxon>
        <taxon>Pseudomonadati</taxon>
        <taxon>Planctomycetota</taxon>
        <taxon>Planctomycetia</taxon>
        <taxon>Gemmatales</taxon>
        <taxon>Gemmataceae</taxon>
        <taxon>Tuwongella</taxon>
    </lineage>
</organism>
<feature type="transmembrane region" description="Helical" evidence="6">
    <location>
        <begin position="495"/>
        <end position="516"/>
    </location>
</feature>
<dbReference type="Gene3D" id="1.10.510.10">
    <property type="entry name" value="Transferase(Phosphotransferase) domain 1"/>
    <property type="match status" value="1"/>
</dbReference>
<dbReference type="SUPFAM" id="SSF56112">
    <property type="entry name" value="Protein kinase-like (PK-like)"/>
    <property type="match status" value="1"/>
</dbReference>
<evidence type="ECO:0000256" key="5">
    <source>
        <dbReference type="SAM" id="MobiDB-lite"/>
    </source>
</evidence>
<accession>A0A6C2YU37</accession>
<dbReference type="AlphaFoldDB" id="A0A6C2YU37"/>
<dbReference type="PROSITE" id="PS00108">
    <property type="entry name" value="PROTEIN_KINASE_ST"/>
    <property type="match status" value="1"/>
</dbReference>
<dbReference type="GO" id="GO:0004674">
    <property type="term" value="F:protein serine/threonine kinase activity"/>
    <property type="evidence" value="ECO:0007669"/>
    <property type="project" value="UniProtKB-KW"/>
</dbReference>
<evidence type="ECO:0000256" key="6">
    <source>
        <dbReference type="SAM" id="Phobius"/>
    </source>
</evidence>
<dbReference type="PANTHER" id="PTHR43289">
    <property type="entry name" value="MITOGEN-ACTIVATED PROTEIN KINASE KINASE KINASE 20-RELATED"/>
    <property type="match status" value="1"/>
</dbReference>
<dbReference type="PROSITE" id="PS50011">
    <property type="entry name" value="PROTEIN_KINASE_DOM"/>
    <property type="match status" value="1"/>
</dbReference>
<feature type="domain" description="Protein kinase" evidence="7">
    <location>
        <begin position="1"/>
        <end position="249"/>
    </location>
</feature>
<sequence length="520" mass="56296">MGTVYKGRHRQSGLLVAIKIIPPATSRNPVLLRRFEQEFRAASMLDHPNIVKAIEYNGLGQSPFLVMEFVDGESLGQKIERDGPMPEMDAIRILAQVCQGLHRAHKQGLIHRDVKPDNILVTADGVAKLTDLGLVKDVEGEMNLTRTGRGLGTPHFMAPEQFRNAKNVDVRSDIYSLGATLYMMVTGEIPFGKCGPLDCWMKKVHNDFAWPRQLNPHVSERVDWAIRRSMSGDPTLRPASCREFVEDLTGQTIRPQNHPEHAQTQDLWYLVYRDDLGEMHTVKGSTDGIRRALSEGLLGDAENIRACRTKQGPFQPLRGIPEFRDLVIDPSVAPPPSTATKAATPASAMTTPPTAGMRTPASNGTPNQSAQWNRSGGRPPIPPTGTAPPADAESVNLDGPLDRSQSASASGARSSASGRLSPPSGLGQPTPSGRMPAPGTSGRLPVSNPAANYQPTTAYEPMQHGQIPGQNQPPVVPLVPQALPENPEDTGGTDWVMLLMVMVLSASVAVVAMMYIQQGR</sequence>
<evidence type="ECO:0000256" key="2">
    <source>
        <dbReference type="ARBA" id="ARBA00022741"/>
    </source>
</evidence>
<evidence type="ECO:0000313" key="8">
    <source>
        <dbReference type="EMBL" id="VIP04944.1"/>
    </source>
</evidence>